<reference evidence="1 2" key="1">
    <citation type="journal article" date="2024" name="J Genomics">
        <title>Draft genome sequencing and assembly of Favolaschia claudopus CIRM-BRFM 2984 isolated from oak limbs.</title>
        <authorList>
            <person name="Navarro D."/>
            <person name="Drula E."/>
            <person name="Chaduli D."/>
            <person name="Cazenave R."/>
            <person name="Ahrendt S."/>
            <person name="Wang J."/>
            <person name="Lipzen A."/>
            <person name="Daum C."/>
            <person name="Barry K."/>
            <person name="Grigoriev I.V."/>
            <person name="Favel A."/>
            <person name="Rosso M.N."/>
            <person name="Martin F."/>
        </authorList>
    </citation>
    <scope>NUCLEOTIDE SEQUENCE [LARGE SCALE GENOMIC DNA]</scope>
    <source>
        <strain evidence="1 2">CIRM-BRFM 2984</strain>
    </source>
</reference>
<protein>
    <submittedName>
        <fullName evidence="1">Uncharacterized protein</fullName>
    </submittedName>
</protein>
<name>A0AAW0DI92_9AGAR</name>
<sequence length="165" mass="18861">MSTLISQSLTYISRELQATNALQATSTPLIVFFSVPPSLQTRFQETANCSQVEFTLGIFLDANYDPRAFLLKFHATDVVLPSTARRAYSCFRLRYHLCKAYGQTQRRWYQRIETCPCVAIVVSFGAEEIRIRFVYISHPRAPSLLLFIVRPLDMVVKSQAALKDM</sequence>
<evidence type="ECO:0000313" key="2">
    <source>
        <dbReference type="Proteomes" id="UP001362999"/>
    </source>
</evidence>
<evidence type="ECO:0000313" key="1">
    <source>
        <dbReference type="EMBL" id="KAK7050628.1"/>
    </source>
</evidence>
<dbReference type="EMBL" id="JAWWNJ010000008">
    <property type="protein sequence ID" value="KAK7050628.1"/>
    <property type="molecule type" value="Genomic_DNA"/>
</dbReference>
<accession>A0AAW0DI92</accession>
<keyword evidence="2" id="KW-1185">Reference proteome</keyword>
<dbReference type="Proteomes" id="UP001362999">
    <property type="component" value="Unassembled WGS sequence"/>
</dbReference>
<organism evidence="1 2">
    <name type="scientific">Favolaschia claudopus</name>
    <dbReference type="NCBI Taxonomy" id="2862362"/>
    <lineage>
        <taxon>Eukaryota</taxon>
        <taxon>Fungi</taxon>
        <taxon>Dikarya</taxon>
        <taxon>Basidiomycota</taxon>
        <taxon>Agaricomycotina</taxon>
        <taxon>Agaricomycetes</taxon>
        <taxon>Agaricomycetidae</taxon>
        <taxon>Agaricales</taxon>
        <taxon>Marasmiineae</taxon>
        <taxon>Mycenaceae</taxon>
        <taxon>Favolaschia</taxon>
    </lineage>
</organism>
<dbReference type="AlphaFoldDB" id="A0AAW0DI92"/>
<comment type="caution">
    <text evidence="1">The sequence shown here is derived from an EMBL/GenBank/DDBJ whole genome shotgun (WGS) entry which is preliminary data.</text>
</comment>
<gene>
    <name evidence="1" type="ORF">R3P38DRAFT_3174105</name>
</gene>
<proteinExistence type="predicted"/>